<feature type="transmembrane region" description="Helical" evidence="5">
    <location>
        <begin position="247"/>
        <end position="263"/>
    </location>
</feature>
<proteinExistence type="predicted"/>
<dbReference type="RefSeq" id="WP_122824109.1">
    <property type="nucleotide sequence ID" value="NZ_CP033325.1"/>
</dbReference>
<evidence type="ECO:0000256" key="3">
    <source>
        <dbReference type="ARBA" id="ARBA00022989"/>
    </source>
</evidence>
<feature type="transmembrane region" description="Helical" evidence="5">
    <location>
        <begin position="78"/>
        <end position="101"/>
    </location>
</feature>
<evidence type="ECO:0000256" key="4">
    <source>
        <dbReference type="ARBA" id="ARBA00023136"/>
    </source>
</evidence>
<feature type="transmembrane region" description="Helical" evidence="5">
    <location>
        <begin position="196"/>
        <end position="216"/>
    </location>
</feature>
<dbReference type="InterPro" id="IPR044878">
    <property type="entry name" value="UbiA_sf"/>
</dbReference>
<evidence type="ECO:0000313" key="6">
    <source>
        <dbReference type="EMBL" id="MFC4555123.1"/>
    </source>
</evidence>
<feature type="transmembrane region" description="Helical" evidence="5">
    <location>
        <begin position="155"/>
        <end position="175"/>
    </location>
</feature>
<evidence type="ECO:0000313" key="7">
    <source>
        <dbReference type="Proteomes" id="UP001595955"/>
    </source>
</evidence>
<keyword evidence="2 5" id="KW-0812">Transmembrane</keyword>
<sequence length="265" mass="26282">MRTLVALARACHPAPTVAVTTLAAGLGVAAGLGPARTALLGLAVLAGQLTIGWTNDLLDAERDRRVGRASKPVATGDVAARTVVVATGAALAVSVVASLALGVRPGLVHLVLLVGSGWAYNLGLKATALSWLPYAVAFGALPAVAWLAVPAPVPGWMVAVGALLGVGAHILNVLPDLEDDATTGVRGLPHRLGARAGRVVAVVVLLAGSVVAVLGPAGPTPAWGWVVLAGVAALAAVAVAVGGKAPFRIAMLIAVVNVVVLLLRP</sequence>
<feature type="transmembrane region" description="Helical" evidence="5">
    <location>
        <begin position="131"/>
        <end position="149"/>
    </location>
</feature>
<protein>
    <submittedName>
        <fullName evidence="6">UbiA family prenyltransferase</fullName>
    </submittedName>
</protein>
<name>A0ABV9DA35_9MICO</name>
<organism evidence="6 7">
    <name type="scientific">Georgenia faecalis</name>
    <dbReference type="NCBI Taxonomy" id="2483799"/>
    <lineage>
        <taxon>Bacteria</taxon>
        <taxon>Bacillati</taxon>
        <taxon>Actinomycetota</taxon>
        <taxon>Actinomycetes</taxon>
        <taxon>Micrococcales</taxon>
        <taxon>Bogoriellaceae</taxon>
        <taxon>Georgenia</taxon>
    </lineage>
</organism>
<comment type="caution">
    <text evidence="6">The sequence shown here is derived from an EMBL/GenBank/DDBJ whole genome shotgun (WGS) entry which is preliminary data.</text>
</comment>
<reference evidence="7" key="1">
    <citation type="journal article" date="2019" name="Int. J. Syst. Evol. Microbiol.">
        <title>The Global Catalogue of Microorganisms (GCM) 10K type strain sequencing project: providing services to taxonomists for standard genome sequencing and annotation.</title>
        <authorList>
            <consortium name="The Broad Institute Genomics Platform"/>
            <consortium name="The Broad Institute Genome Sequencing Center for Infectious Disease"/>
            <person name="Wu L."/>
            <person name="Ma J."/>
        </authorList>
    </citation>
    <scope>NUCLEOTIDE SEQUENCE [LARGE SCALE GENOMIC DNA]</scope>
    <source>
        <strain evidence="7">JCM 3369</strain>
    </source>
</reference>
<evidence type="ECO:0000256" key="5">
    <source>
        <dbReference type="SAM" id="Phobius"/>
    </source>
</evidence>
<feature type="transmembrane region" description="Helical" evidence="5">
    <location>
        <begin position="222"/>
        <end position="240"/>
    </location>
</feature>
<dbReference type="InterPro" id="IPR000537">
    <property type="entry name" value="UbiA_prenyltransferase"/>
</dbReference>
<dbReference type="Gene3D" id="1.20.120.1780">
    <property type="entry name" value="UbiA prenyltransferase"/>
    <property type="match status" value="1"/>
</dbReference>
<evidence type="ECO:0000256" key="1">
    <source>
        <dbReference type="ARBA" id="ARBA00004141"/>
    </source>
</evidence>
<keyword evidence="4 5" id="KW-0472">Membrane</keyword>
<comment type="subcellular location">
    <subcellularLocation>
        <location evidence="1">Membrane</location>
        <topology evidence="1">Multi-pass membrane protein</topology>
    </subcellularLocation>
</comment>
<gene>
    <name evidence="6" type="ORF">ACFO3F_07665</name>
</gene>
<dbReference type="Proteomes" id="UP001595955">
    <property type="component" value="Unassembled WGS sequence"/>
</dbReference>
<dbReference type="EMBL" id="JBHSGF010000004">
    <property type="protein sequence ID" value="MFC4555123.1"/>
    <property type="molecule type" value="Genomic_DNA"/>
</dbReference>
<keyword evidence="7" id="KW-1185">Reference proteome</keyword>
<dbReference type="Gene3D" id="1.10.357.140">
    <property type="entry name" value="UbiA prenyltransferase"/>
    <property type="match status" value="1"/>
</dbReference>
<evidence type="ECO:0000256" key="2">
    <source>
        <dbReference type="ARBA" id="ARBA00022692"/>
    </source>
</evidence>
<feature type="transmembrane region" description="Helical" evidence="5">
    <location>
        <begin position="107"/>
        <end position="124"/>
    </location>
</feature>
<dbReference type="Pfam" id="PF01040">
    <property type="entry name" value="UbiA"/>
    <property type="match status" value="1"/>
</dbReference>
<accession>A0ABV9DA35</accession>
<keyword evidence="3 5" id="KW-1133">Transmembrane helix</keyword>